<keyword evidence="1" id="KW-0812">Transmembrane</keyword>
<feature type="transmembrane region" description="Helical" evidence="1">
    <location>
        <begin position="7"/>
        <end position="25"/>
    </location>
</feature>
<evidence type="ECO:0000256" key="1">
    <source>
        <dbReference type="SAM" id="Phobius"/>
    </source>
</evidence>
<sequence length="258" mass="29541">MADTTRSIIYLIVLLSGYTALVDLMEVDNNNSLPLIPHRLEVEFIRFEDFGGIKSDGRKCDTFFGSSCDPLLYASIEVEGVNPLIASPEKTGLFELIIYSHNRNFFDVNRIIRKDICKSAVSGVFVRVIDYDLLKTDLMEDFSCPISEINELAASEEVEWSEVDQCKATYQPGKIKLSFRWRRTPLNATECNQLPSSFYRPYRQNLLLGTTRVSRSTPANTMERQLKSYSIGNSDHSDDYSVMSQWKTTTLKRNKRNE</sequence>
<keyword evidence="3" id="KW-1185">Reference proteome</keyword>
<dbReference type="Proteomes" id="UP000192578">
    <property type="component" value="Unassembled WGS sequence"/>
</dbReference>
<evidence type="ECO:0000313" key="3">
    <source>
        <dbReference type="Proteomes" id="UP000192578"/>
    </source>
</evidence>
<comment type="caution">
    <text evidence="2">The sequence shown here is derived from an EMBL/GenBank/DDBJ whole genome shotgun (WGS) entry which is preliminary data.</text>
</comment>
<dbReference type="EMBL" id="MTYJ01000015">
    <property type="protein sequence ID" value="OQV22836.1"/>
    <property type="molecule type" value="Genomic_DNA"/>
</dbReference>
<reference evidence="3" key="1">
    <citation type="submission" date="2017-01" db="EMBL/GenBank/DDBJ databases">
        <title>Comparative genomics of anhydrobiosis in the tardigrade Hypsibius dujardini.</title>
        <authorList>
            <person name="Yoshida Y."/>
            <person name="Koutsovoulos G."/>
            <person name="Laetsch D."/>
            <person name="Stevens L."/>
            <person name="Kumar S."/>
            <person name="Horikawa D."/>
            <person name="Ishino K."/>
            <person name="Komine S."/>
            <person name="Tomita M."/>
            <person name="Blaxter M."/>
            <person name="Arakawa K."/>
        </authorList>
    </citation>
    <scope>NUCLEOTIDE SEQUENCE [LARGE SCALE GENOMIC DNA]</scope>
    <source>
        <strain evidence="3">Z151</strain>
    </source>
</reference>
<keyword evidence="1" id="KW-1133">Transmembrane helix</keyword>
<evidence type="ECO:0000313" key="2">
    <source>
        <dbReference type="EMBL" id="OQV22836.1"/>
    </source>
</evidence>
<protein>
    <submittedName>
        <fullName evidence="2">Uncharacterized protein</fullName>
    </submittedName>
</protein>
<organism evidence="2 3">
    <name type="scientific">Hypsibius exemplaris</name>
    <name type="common">Freshwater tardigrade</name>
    <dbReference type="NCBI Taxonomy" id="2072580"/>
    <lineage>
        <taxon>Eukaryota</taxon>
        <taxon>Metazoa</taxon>
        <taxon>Ecdysozoa</taxon>
        <taxon>Tardigrada</taxon>
        <taxon>Eutardigrada</taxon>
        <taxon>Parachela</taxon>
        <taxon>Hypsibioidea</taxon>
        <taxon>Hypsibiidae</taxon>
        <taxon>Hypsibius</taxon>
    </lineage>
</organism>
<accession>A0A1W0X5L6</accession>
<proteinExistence type="predicted"/>
<dbReference type="AlphaFoldDB" id="A0A1W0X5L6"/>
<name>A0A1W0X5L6_HYPEX</name>
<gene>
    <name evidence="2" type="ORF">BV898_03269</name>
</gene>
<keyword evidence="1" id="KW-0472">Membrane</keyword>